<proteinExistence type="predicted"/>
<dbReference type="WBParaSite" id="PSU_v2.g14542.t1">
    <property type="protein sequence ID" value="PSU_v2.g14542.t1"/>
    <property type="gene ID" value="PSU_v2.g14542"/>
</dbReference>
<feature type="region of interest" description="Disordered" evidence="1">
    <location>
        <begin position="227"/>
        <end position="256"/>
    </location>
</feature>
<protein>
    <submittedName>
        <fullName evidence="3">Uncharacterized protein</fullName>
    </submittedName>
</protein>
<feature type="region of interest" description="Disordered" evidence="1">
    <location>
        <begin position="303"/>
        <end position="345"/>
    </location>
</feature>
<feature type="compositionally biased region" description="Polar residues" evidence="1">
    <location>
        <begin position="227"/>
        <end position="252"/>
    </location>
</feature>
<accession>A0A914Y5M5</accession>
<dbReference type="AlphaFoldDB" id="A0A914Y5M5"/>
<dbReference type="Proteomes" id="UP000887577">
    <property type="component" value="Unplaced"/>
</dbReference>
<evidence type="ECO:0000256" key="1">
    <source>
        <dbReference type="SAM" id="MobiDB-lite"/>
    </source>
</evidence>
<name>A0A914Y5M5_9BILA</name>
<reference evidence="3" key="1">
    <citation type="submission" date="2022-11" db="UniProtKB">
        <authorList>
            <consortium name="WormBaseParasite"/>
        </authorList>
    </citation>
    <scope>IDENTIFICATION</scope>
</reference>
<keyword evidence="2" id="KW-1185">Reference proteome</keyword>
<sequence>MRIQDLSSLEQEKHFSKPPALHWTNYPREAEIQVSFKLTFPAGTLLEKIFRKLTLNAKDCRKWEYGYEWTNGTLLREDLIKITVVRINSHTLEVSGRIDKDEVSDEGAQTPFKSVWPYLSKVLRVIIDSLEEYPALPYVLNMVFIGDIFFEATKNETSSDLNARSLDAVQTLGALERVHSVKFKVGDIIYALALSQAFSGFEPHTLSDFWSLYLNLDEARHSVSPQITMSESQQGKVDSNNPVQPQGSQSHLNVHKNRGRRVSFGAIRAIPTPGSPSLARSGSNSAFESLREASDMGLDSLKLEMSDDQLKPPLKMSPCQSASEDESETTESKHSEVESADPLAEYVEDIVRKTIDEVLVTE</sequence>
<organism evidence="2 3">
    <name type="scientific">Panagrolaimus superbus</name>
    <dbReference type="NCBI Taxonomy" id="310955"/>
    <lineage>
        <taxon>Eukaryota</taxon>
        <taxon>Metazoa</taxon>
        <taxon>Ecdysozoa</taxon>
        <taxon>Nematoda</taxon>
        <taxon>Chromadorea</taxon>
        <taxon>Rhabditida</taxon>
        <taxon>Tylenchina</taxon>
        <taxon>Panagrolaimomorpha</taxon>
        <taxon>Panagrolaimoidea</taxon>
        <taxon>Panagrolaimidae</taxon>
        <taxon>Panagrolaimus</taxon>
    </lineage>
</organism>
<evidence type="ECO:0000313" key="3">
    <source>
        <dbReference type="WBParaSite" id="PSU_v2.g14542.t1"/>
    </source>
</evidence>
<evidence type="ECO:0000313" key="2">
    <source>
        <dbReference type="Proteomes" id="UP000887577"/>
    </source>
</evidence>